<name>A0A183APZ6_9TREM</name>
<dbReference type="InterPro" id="IPR016161">
    <property type="entry name" value="Ald_DH/histidinol_DH"/>
</dbReference>
<keyword evidence="7" id="KW-1185">Reference proteome</keyword>
<dbReference type="GO" id="GO:0016620">
    <property type="term" value="F:oxidoreductase activity, acting on the aldehyde or oxo group of donors, NAD or NADP as acceptor"/>
    <property type="evidence" value="ECO:0007669"/>
    <property type="project" value="InterPro"/>
</dbReference>
<evidence type="ECO:0000313" key="8">
    <source>
        <dbReference type="WBParaSite" id="ECPE_0000905901-mRNA-1"/>
    </source>
</evidence>
<dbReference type="Gene3D" id="3.40.309.10">
    <property type="entry name" value="Aldehyde Dehydrogenase, Chain A, domain 2"/>
    <property type="match status" value="1"/>
</dbReference>
<evidence type="ECO:0000313" key="6">
    <source>
        <dbReference type="EMBL" id="VDP84632.1"/>
    </source>
</evidence>
<dbReference type="AlphaFoldDB" id="A0A183APZ6"/>
<proteinExistence type="inferred from homology"/>
<sequence>MSKLGETAGAALVAHPDVDKIAFTGSTEVGRLVGQNAFKHGVKRLTLELGGKSPLIVFNDADRLAAFKKRPQRSAAMLMQALDLAVKTANVGLFFNQGQCCCASSRIYVEEGIYDKFVEFSAELAKNRVVGDPFDVKTEQGPQVDENQLKTVLSYIESGKREGAKLCAGGDRVGSTGYFVQPTVFADVKDDMRISREEVSDICSCAVFLVFMVKCDLLTCFMLAGLSYSLFSPLSPVTG</sequence>
<dbReference type="InterPro" id="IPR016163">
    <property type="entry name" value="Ald_DH_C"/>
</dbReference>
<evidence type="ECO:0000313" key="7">
    <source>
        <dbReference type="Proteomes" id="UP000272942"/>
    </source>
</evidence>
<evidence type="ECO:0000256" key="3">
    <source>
        <dbReference type="PROSITE-ProRule" id="PRU10007"/>
    </source>
</evidence>
<dbReference type="Pfam" id="PF00171">
    <property type="entry name" value="Aldedh"/>
    <property type="match status" value="2"/>
</dbReference>
<dbReference type="SUPFAM" id="SSF53720">
    <property type="entry name" value="ALDH-like"/>
    <property type="match status" value="1"/>
</dbReference>
<gene>
    <name evidence="6" type="ORF">ECPE_LOCUS9031</name>
</gene>
<accession>A0A183APZ6</accession>
<dbReference type="WBParaSite" id="ECPE_0000905901-mRNA-1">
    <property type="protein sequence ID" value="ECPE_0000905901-mRNA-1"/>
    <property type="gene ID" value="ECPE_0000905901"/>
</dbReference>
<feature type="domain" description="Aldehyde dehydrogenase" evidence="5">
    <location>
        <begin position="82"/>
        <end position="199"/>
    </location>
</feature>
<evidence type="ECO:0000256" key="2">
    <source>
        <dbReference type="ARBA" id="ARBA00023002"/>
    </source>
</evidence>
<dbReference type="EMBL" id="UZAN01046813">
    <property type="protein sequence ID" value="VDP84632.1"/>
    <property type="molecule type" value="Genomic_DNA"/>
</dbReference>
<organism evidence="8">
    <name type="scientific">Echinostoma caproni</name>
    <dbReference type="NCBI Taxonomy" id="27848"/>
    <lineage>
        <taxon>Eukaryota</taxon>
        <taxon>Metazoa</taxon>
        <taxon>Spiralia</taxon>
        <taxon>Lophotrochozoa</taxon>
        <taxon>Platyhelminthes</taxon>
        <taxon>Trematoda</taxon>
        <taxon>Digenea</taxon>
        <taxon>Plagiorchiida</taxon>
        <taxon>Echinostomata</taxon>
        <taxon>Echinostomatoidea</taxon>
        <taxon>Echinostomatidae</taxon>
        <taxon>Echinostoma</taxon>
    </lineage>
</organism>
<dbReference type="InterPro" id="IPR016162">
    <property type="entry name" value="Ald_DH_N"/>
</dbReference>
<dbReference type="Gene3D" id="3.40.605.10">
    <property type="entry name" value="Aldehyde Dehydrogenase, Chain A, domain 1"/>
    <property type="match status" value="1"/>
</dbReference>
<dbReference type="OrthoDB" id="310895at2759"/>
<feature type="active site" evidence="3">
    <location>
        <position position="48"/>
    </location>
</feature>
<dbReference type="Proteomes" id="UP000272942">
    <property type="component" value="Unassembled WGS sequence"/>
</dbReference>
<evidence type="ECO:0000256" key="1">
    <source>
        <dbReference type="ARBA" id="ARBA00009986"/>
    </source>
</evidence>
<feature type="domain" description="Aldehyde dehydrogenase" evidence="5">
    <location>
        <begin position="5"/>
        <end position="68"/>
    </location>
</feature>
<comment type="similarity">
    <text evidence="1 4">Belongs to the aldehyde dehydrogenase family.</text>
</comment>
<dbReference type="FunFam" id="3.40.309.10:FF:000001">
    <property type="entry name" value="Mitochondrial aldehyde dehydrogenase 2"/>
    <property type="match status" value="1"/>
</dbReference>
<dbReference type="InterPro" id="IPR016160">
    <property type="entry name" value="Ald_DH_CS_CYS"/>
</dbReference>
<dbReference type="PROSITE" id="PS00070">
    <property type="entry name" value="ALDEHYDE_DEHYDR_CYS"/>
    <property type="match status" value="1"/>
</dbReference>
<protein>
    <submittedName>
        <fullName evidence="8">Aldedh domain-containing protein</fullName>
    </submittedName>
</protein>
<evidence type="ECO:0000256" key="4">
    <source>
        <dbReference type="RuleBase" id="RU003345"/>
    </source>
</evidence>
<dbReference type="PANTHER" id="PTHR11699">
    <property type="entry name" value="ALDEHYDE DEHYDROGENASE-RELATED"/>
    <property type="match status" value="1"/>
</dbReference>
<dbReference type="PROSITE" id="PS00687">
    <property type="entry name" value="ALDEHYDE_DEHYDR_GLU"/>
    <property type="match status" value="1"/>
</dbReference>
<dbReference type="InterPro" id="IPR029510">
    <property type="entry name" value="Ald_DH_CS_GLU"/>
</dbReference>
<dbReference type="InterPro" id="IPR015590">
    <property type="entry name" value="Aldehyde_DH_dom"/>
</dbReference>
<evidence type="ECO:0000259" key="5">
    <source>
        <dbReference type="Pfam" id="PF00171"/>
    </source>
</evidence>
<keyword evidence="2 4" id="KW-0560">Oxidoreductase</keyword>
<reference evidence="6 7" key="2">
    <citation type="submission" date="2018-11" db="EMBL/GenBank/DDBJ databases">
        <authorList>
            <consortium name="Pathogen Informatics"/>
        </authorList>
    </citation>
    <scope>NUCLEOTIDE SEQUENCE [LARGE SCALE GENOMIC DNA]</scope>
    <source>
        <strain evidence="6 7">Egypt</strain>
    </source>
</reference>
<reference evidence="8" key="1">
    <citation type="submission" date="2016-06" db="UniProtKB">
        <authorList>
            <consortium name="WormBaseParasite"/>
        </authorList>
    </citation>
    <scope>IDENTIFICATION</scope>
</reference>